<proteinExistence type="predicted"/>
<evidence type="ECO:0000256" key="1">
    <source>
        <dbReference type="SAM" id="MobiDB-lite"/>
    </source>
</evidence>
<evidence type="ECO:0000259" key="2">
    <source>
        <dbReference type="PROSITE" id="PS50132"/>
    </source>
</evidence>
<dbReference type="AlphaFoldDB" id="D2VDV4"/>
<feature type="compositionally biased region" description="Low complexity" evidence="1">
    <location>
        <begin position="84"/>
        <end position="104"/>
    </location>
</feature>
<dbReference type="RefSeq" id="XP_002677712.1">
    <property type="nucleotide sequence ID" value="XM_002677666.1"/>
</dbReference>
<feature type="region of interest" description="Disordered" evidence="1">
    <location>
        <begin position="1"/>
        <end position="32"/>
    </location>
</feature>
<feature type="region of interest" description="Disordered" evidence="1">
    <location>
        <begin position="266"/>
        <end position="290"/>
    </location>
</feature>
<gene>
    <name evidence="3" type="ORF">NAEGRDRAFT_79571</name>
</gene>
<dbReference type="InterPro" id="IPR016137">
    <property type="entry name" value="RGS"/>
</dbReference>
<dbReference type="InterPro" id="IPR036305">
    <property type="entry name" value="RGS_sf"/>
</dbReference>
<dbReference type="KEGG" id="ngr:NAEGRDRAFT_79571"/>
<dbReference type="PROSITE" id="PS50132">
    <property type="entry name" value="RGS"/>
    <property type="match status" value="1"/>
</dbReference>
<dbReference type="InParanoid" id="D2VDV4"/>
<reference evidence="3 4" key="1">
    <citation type="journal article" date="2010" name="Cell">
        <title>The genome of Naegleria gruberi illuminates early eukaryotic versatility.</title>
        <authorList>
            <person name="Fritz-Laylin L.K."/>
            <person name="Prochnik S.E."/>
            <person name="Ginger M.L."/>
            <person name="Dacks J.B."/>
            <person name="Carpenter M.L."/>
            <person name="Field M.C."/>
            <person name="Kuo A."/>
            <person name="Paredez A."/>
            <person name="Chapman J."/>
            <person name="Pham J."/>
            <person name="Shu S."/>
            <person name="Neupane R."/>
            <person name="Cipriano M."/>
            <person name="Mancuso J."/>
            <person name="Tu H."/>
            <person name="Salamov A."/>
            <person name="Lindquist E."/>
            <person name="Shapiro H."/>
            <person name="Lucas S."/>
            <person name="Grigoriev I.V."/>
            <person name="Cande W.Z."/>
            <person name="Fulton C."/>
            <person name="Rokhsar D.S."/>
            <person name="Dawson S.C."/>
        </authorList>
    </citation>
    <scope>NUCLEOTIDE SEQUENCE [LARGE SCALE GENOMIC DNA]</scope>
    <source>
        <strain evidence="3 4">NEG-M</strain>
    </source>
</reference>
<feature type="compositionally biased region" description="Polar residues" evidence="1">
    <location>
        <begin position="62"/>
        <end position="78"/>
    </location>
</feature>
<accession>D2VDV4</accession>
<sequence length="367" mass="40361">MLVNSSSPSSVHPHSKLLNSSSSSSNNNNMTISNKSAVASQPVFINTTSTSYSASYTNLKQQQSAPISMANTTNNNSKHITRQSSTLTSYSSSNNINNNSNNTKIINSKPVLQINSTNFGDKLAHNVIHQTETFKTIPNNTNYSQINPKTLYSTDYNIQSTSNSPPLANKAGTSKHSNIQSCVHHQQPNTISNTVTNSTAQNINNINRQVRSTSNGSDVLPLNLGVNTMRTNSSNGQHIRGLAISTSSLTTNSSTKLPPLSLHRLEKSTSESSLENLHNHHHQHGAEPATPRVVNLDKYFKFAQLIMDEEACEVFLEFLRRKRNEENLEFILQVSALKKIPTLSHGYAIEILQRIRSDFLTNGASTN</sequence>
<dbReference type="EMBL" id="GG738865">
    <property type="protein sequence ID" value="EFC44968.1"/>
    <property type="molecule type" value="Genomic_DNA"/>
</dbReference>
<organism evidence="4">
    <name type="scientific">Naegleria gruberi</name>
    <name type="common">Amoeba</name>
    <dbReference type="NCBI Taxonomy" id="5762"/>
    <lineage>
        <taxon>Eukaryota</taxon>
        <taxon>Discoba</taxon>
        <taxon>Heterolobosea</taxon>
        <taxon>Tetramitia</taxon>
        <taxon>Eutetramitia</taxon>
        <taxon>Vahlkampfiidae</taxon>
        <taxon>Naegleria</taxon>
    </lineage>
</organism>
<keyword evidence="4" id="KW-1185">Reference proteome</keyword>
<dbReference type="Proteomes" id="UP000006671">
    <property type="component" value="Unassembled WGS sequence"/>
</dbReference>
<dbReference type="InterPro" id="IPR044926">
    <property type="entry name" value="RGS_subdomain_2"/>
</dbReference>
<dbReference type="Gene3D" id="1.10.167.10">
    <property type="entry name" value="Regulator of G-protein Signalling 4, domain 2"/>
    <property type="match status" value="1"/>
</dbReference>
<name>D2VDV4_NAEGR</name>
<dbReference type="GeneID" id="8853054"/>
<feature type="domain" description="RGS" evidence="2">
    <location>
        <begin position="301"/>
        <end position="367"/>
    </location>
</feature>
<protein>
    <submittedName>
        <fullName evidence="3">Predicted protein</fullName>
    </submittedName>
</protein>
<evidence type="ECO:0000313" key="3">
    <source>
        <dbReference type="EMBL" id="EFC44968.1"/>
    </source>
</evidence>
<dbReference type="VEuPathDB" id="AmoebaDB:NAEGRDRAFT_79571"/>
<dbReference type="SUPFAM" id="SSF48097">
    <property type="entry name" value="Regulator of G-protein signaling, RGS"/>
    <property type="match status" value="1"/>
</dbReference>
<feature type="region of interest" description="Disordered" evidence="1">
    <location>
        <begin position="62"/>
        <end position="104"/>
    </location>
</feature>
<evidence type="ECO:0000313" key="4">
    <source>
        <dbReference type="Proteomes" id="UP000006671"/>
    </source>
</evidence>